<dbReference type="InterPro" id="IPR013785">
    <property type="entry name" value="Aldolase_TIM"/>
</dbReference>
<evidence type="ECO:0000256" key="1">
    <source>
        <dbReference type="ARBA" id="ARBA00001917"/>
    </source>
</evidence>
<comment type="cofactor">
    <cofactor evidence="1">
        <name>FMN</name>
        <dbReference type="ChEBI" id="CHEBI:58210"/>
    </cofactor>
</comment>
<sequence length="80" mass="8342">MVVSVLSSTPLEEVAAAAGPDGVLWAQLDICKDRSLTVQDALRAQRCGCAAIVVTLDPPSLVADEAGEDLNFLSKPTAEM</sequence>
<dbReference type="SUPFAM" id="SSF51395">
    <property type="entry name" value="FMN-linked oxidoreductases"/>
    <property type="match status" value="1"/>
</dbReference>
<organism evidence="3 4">
    <name type="scientific">Haemaphysalis longicornis</name>
    <name type="common">Bush tick</name>
    <dbReference type="NCBI Taxonomy" id="44386"/>
    <lineage>
        <taxon>Eukaryota</taxon>
        <taxon>Metazoa</taxon>
        <taxon>Ecdysozoa</taxon>
        <taxon>Arthropoda</taxon>
        <taxon>Chelicerata</taxon>
        <taxon>Arachnida</taxon>
        <taxon>Acari</taxon>
        <taxon>Parasitiformes</taxon>
        <taxon>Ixodida</taxon>
        <taxon>Ixodoidea</taxon>
        <taxon>Ixodidae</taxon>
        <taxon>Haemaphysalinae</taxon>
        <taxon>Haemaphysalis</taxon>
    </lineage>
</organism>
<evidence type="ECO:0000259" key="2">
    <source>
        <dbReference type="PROSITE" id="PS51349"/>
    </source>
</evidence>
<name>A0A9J6GDS5_HAELO</name>
<evidence type="ECO:0000313" key="4">
    <source>
        <dbReference type="Proteomes" id="UP000821853"/>
    </source>
</evidence>
<feature type="domain" description="FMN hydroxy acid dehydrogenase" evidence="2">
    <location>
        <begin position="1"/>
        <end position="80"/>
    </location>
</feature>
<dbReference type="InterPro" id="IPR037396">
    <property type="entry name" value="FMN_HAD"/>
</dbReference>
<dbReference type="Proteomes" id="UP000821853">
    <property type="component" value="Chromosome 4"/>
</dbReference>
<dbReference type="EMBL" id="JABSTR010000006">
    <property type="protein sequence ID" value="KAH9372552.1"/>
    <property type="molecule type" value="Genomic_DNA"/>
</dbReference>
<keyword evidence="4" id="KW-1185">Reference proteome</keyword>
<protein>
    <recommendedName>
        <fullName evidence="2">FMN hydroxy acid dehydrogenase domain-containing protein</fullName>
    </recommendedName>
</protein>
<dbReference type="Pfam" id="PF01070">
    <property type="entry name" value="FMN_dh"/>
    <property type="match status" value="1"/>
</dbReference>
<proteinExistence type="predicted"/>
<dbReference type="AlphaFoldDB" id="A0A9J6GDS5"/>
<dbReference type="Gene3D" id="3.20.20.70">
    <property type="entry name" value="Aldolase class I"/>
    <property type="match status" value="1"/>
</dbReference>
<dbReference type="OrthoDB" id="25826at2759"/>
<dbReference type="PROSITE" id="PS51349">
    <property type="entry name" value="FMN_HYDROXY_ACID_DH_2"/>
    <property type="match status" value="1"/>
</dbReference>
<reference evidence="3 4" key="1">
    <citation type="journal article" date="2020" name="Cell">
        <title>Large-Scale Comparative Analyses of Tick Genomes Elucidate Their Genetic Diversity and Vector Capacities.</title>
        <authorList>
            <consortium name="Tick Genome and Microbiome Consortium (TIGMIC)"/>
            <person name="Jia N."/>
            <person name="Wang J."/>
            <person name="Shi W."/>
            <person name="Du L."/>
            <person name="Sun Y."/>
            <person name="Zhan W."/>
            <person name="Jiang J.F."/>
            <person name="Wang Q."/>
            <person name="Zhang B."/>
            <person name="Ji P."/>
            <person name="Bell-Sakyi L."/>
            <person name="Cui X.M."/>
            <person name="Yuan T.T."/>
            <person name="Jiang B.G."/>
            <person name="Yang W.F."/>
            <person name="Lam T.T."/>
            <person name="Chang Q.C."/>
            <person name="Ding S.J."/>
            <person name="Wang X.J."/>
            <person name="Zhu J.G."/>
            <person name="Ruan X.D."/>
            <person name="Zhao L."/>
            <person name="Wei J.T."/>
            <person name="Ye R.Z."/>
            <person name="Que T.C."/>
            <person name="Du C.H."/>
            <person name="Zhou Y.H."/>
            <person name="Cheng J.X."/>
            <person name="Dai P.F."/>
            <person name="Guo W.B."/>
            <person name="Han X.H."/>
            <person name="Huang E.J."/>
            <person name="Li L.F."/>
            <person name="Wei W."/>
            <person name="Gao Y.C."/>
            <person name="Liu J.Z."/>
            <person name="Shao H.Z."/>
            <person name="Wang X."/>
            <person name="Wang C.C."/>
            <person name="Yang T.C."/>
            <person name="Huo Q.B."/>
            <person name="Li W."/>
            <person name="Chen H.Y."/>
            <person name="Chen S.E."/>
            <person name="Zhou L.G."/>
            <person name="Ni X.B."/>
            <person name="Tian J.H."/>
            <person name="Sheng Y."/>
            <person name="Liu T."/>
            <person name="Pan Y.S."/>
            <person name="Xia L.Y."/>
            <person name="Li J."/>
            <person name="Zhao F."/>
            <person name="Cao W.C."/>
        </authorList>
    </citation>
    <scope>NUCLEOTIDE SEQUENCE [LARGE SCALE GENOMIC DNA]</scope>
    <source>
        <strain evidence="3">HaeL-2018</strain>
    </source>
</reference>
<dbReference type="VEuPathDB" id="VectorBase:HLOH_057060"/>
<gene>
    <name evidence="3" type="ORF">HPB48_014893</name>
</gene>
<dbReference type="InterPro" id="IPR000262">
    <property type="entry name" value="FMN-dep_DH"/>
</dbReference>
<evidence type="ECO:0000313" key="3">
    <source>
        <dbReference type="EMBL" id="KAH9372552.1"/>
    </source>
</evidence>
<accession>A0A9J6GDS5</accession>
<comment type="caution">
    <text evidence="3">The sequence shown here is derived from an EMBL/GenBank/DDBJ whole genome shotgun (WGS) entry which is preliminary data.</text>
</comment>
<dbReference type="GO" id="GO:0016491">
    <property type="term" value="F:oxidoreductase activity"/>
    <property type="evidence" value="ECO:0007669"/>
    <property type="project" value="InterPro"/>
</dbReference>